<dbReference type="Pfam" id="PF01814">
    <property type="entry name" value="Hemerythrin"/>
    <property type="match status" value="1"/>
</dbReference>
<evidence type="ECO:0000313" key="3">
    <source>
        <dbReference type="Proteomes" id="UP001556098"/>
    </source>
</evidence>
<keyword evidence="3" id="KW-1185">Reference proteome</keyword>
<accession>A0ABV3RQF3</accession>
<reference evidence="2 3" key="1">
    <citation type="submission" date="2024-07" db="EMBL/GenBank/DDBJ databases">
        <title>Marimonas sp.nov., isolated from tidal-flat sediment.</title>
        <authorList>
            <person name="Jayan J.N."/>
            <person name="Lee S.S."/>
        </authorList>
    </citation>
    <scope>NUCLEOTIDE SEQUENCE [LARGE SCALE GENOMIC DNA]</scope>
    <source>
        <strain evidence="2 3">MJW-29</strain>
    </source>
</reference>
<sequence>MEKNLKDSLHQRKALPDALRVLAEQYPRAQWEGHPNFGEMIQFWMQRHLMFRQLMQLLREDAQGLLDKKMPFETYAQRLSHYGGTFLNQLHGHHQIEDAHYFPQLVQLDPRLERGFELLETDHEAIDPLLHDFAGAANAVLQGGEAGAFLRKIEGFEKLLDRHLVDEEDIVVPVVLHTGFRG</sequence>
<dbReference type="InterPro" id="IPR012312">
    <property type="entry name" value="Hemerythrin-like"/>
</dbReference>
<proteinExistence type="predicted"/>
<dbReference type="Proteomes" id="UP001556098">
    <property type="component" value="Unassembled WGS sequence"/>
</dbReference>
<evidence type="ECO:0000259" key="1">
    <source>
        <dbReference type="Pfam" id="PF01814"/>
    </source>
</evidence>
<organism evidence="2 3">
    <name type="scientific">Sulfitobacter sediminis</name>
    <dbReference type="NCBI Taxonomy" id="3234186"/>
    <lineage>
        <taxon>Bacteria</taxon>
        <taxon>Pseudomonadati</taxon>
        <taxon>Pseudomonadota</taxon>
        <taxon>Alphaproteobacteria</taxon>
        <taxon>Rhodobacterales</taxon>
        <taxon>Roseobacteraceae</taxon>
        <taxon>Sulfitobacter</taxon>
    </lineage>
</organism>
<dbReference type="CDD" id="cd12108">
    <property type="entry name" value="Hr-like"/>
    <property type="match status" value="1"/>
</dbReference>
<gene>
    <name evidence="2" type="ORF">AB2B41_16160</name>
</gene>
<name>A0ABV3RQF3_9RHOB</name>
<dbReference type="Gene3D" id="1.20.120.520">
    <property type="entry name" value="nmb1532 protein domain like"/>
    <property type="match status" value="1"/>
</dbReference>
<comment type="caution">
    <text evidence="2">The sequence shown here is derived from an EMBL/GenBank/DDBJ whole genome shotgun (WGS) entry which is preliminary data.</text>
</comment>
<evidence type="ECO:0000313" key="2">
    <source>
        <dbReference type="EMBL" id="MEW9921146.1"/>
    </source>
</evidence>
<dbReference type="EMBL" id="JBFNXX010000013">
    <property type="protein sequence ID" value="MEW9921146.1"/>
    <property type="molecule type" value="Genomic_DNA"/>
</dbReference>
<feature type="domain" description="Hemerythrin-like" evidence="1">
    <location>
        <begin position="40"/>
        <end position="174"/>
    </location>
</feature>
<dbReference type="RefSeq" id="WP_367878849.1">
    <property type="nucleotide sequence ID" value="NZ_JBFNXX010000013.1"/>
</dbReference>
<protein>
    <submittedName>
        <fullName evidence="2">Hemerythrin domain-containing protein</fullName>
    </submittedName>
</protein>